<organism evidence="3 4">
    <name type="scientific">Muricoccus vinaceus</name>
    <dbReference type="NCBI Taxonomy" id="424704"/>
    <lineage>
        <taxon>Bacteria</taxon>
        <taxon>Pseudomonadati</taxon>
        <taxon>Pseudomonadota</taxon>
        <taxon>Alphaproteobacteria</taxon>
        <taxon>Acetobacterales</taxon>
        <taxon>Roseomonadaceae</taxon>
        <taxon>Muricoccus</taxon>
    </lineage>
</organism>
<dbReference type="PANTHER" id="PTHR30143:SF0">
    <property type="entry name" value="2-KETO-4-PENTENOATE HYDRATASE"/>
    <property type="match status" value="1"/>
</dbReference>
<dbReference type="Gene3D" id="3.90.850.10">
    <property type="entry name" value="Fumarylacetoacetase-like, C-terminal domain"/>
    <property type="match status" value="1"/>
</dbReference>
<evidence type="ECO:0000256" key="1">
    <source>
        <dbReference type="ARBA" id="ARBA00023239"/>
    </source>
</evidence>
<name>A0ABV6IWU8_9PROT</name>
<dbReference type="Proteomes" id="UP001589789">
    <property type="component" value="Unassembled WGS sequence"/>
</dbReference>
<protein>
    <submittedName>
        <fullName evidence="3">2-keto-4-pentenoate hydratase</fullName>
    </submittedName>
</protein>
<dbReference type="EMBL" id="JBHLVZ010000076">
    <property type="protein sequence ID" value="MFC0388080.1"/>
    <property type="molecule type" value="Genomic_DNA"/>
</dbReference>
<evidence type="ECO:0000313" key="3">
    <source>
        <dbReference type="EMBL" id="MFC0388080.1"/>
    </source>
</evidence>
<dbReference type="PANTHER" id="PTHR30143">
    <property type="entry name" value="ACID HYDRATASE"/>
    <property type="match status" value="1"/>
</dbReference>
<dbReference type="Pfam" id="PF01557">
    <property type="entry name" value="FAA_hydrolase"/>
    <property type="match status" value="1"/>
</dbReference>
<accession>A0ABV6IWU8</accession>
<dbReference type="InterPro" id="IPR011234">
    <property type="entry name" value="Fumarylacetoacetase-like_C"/>
</dbReference>
<evidence type="ECO:0000259" key="2">
    <source>
        <dbReference type="Pfam" id="PF01557"/>
    </source>
</evidence>
<sequence>MMDAAEQILSERRAGRGFPALGADAPADVAAGYALQFRLAQAMGAVPPAGFKIGATAPGMRAYLGLEHPCAGFCPAAGIQERAGRFRLADYVRPGVECEIGLRLGHDLAFGEHDRDSVAGAVEHVFAAIEVVDDRYGDFRAVGAPGLIADQVFHAGGVLGAPASGWPGLDLPAARGRLLVDGAERAQGTGAELLGHPLDALAWLAGSPAAELFGGLRAGQVVFLGSVTPVVWLEGPCEVVVAFDLLGEVSASFA</sequence>
<comment type="caution">
    <text evidence="3">The sequence shown here is derived from an EMBL/GenBank/DDBJ whole genome shotgun (WGS) entry which is preliminary data.</text>
</comment>
<dbReference type="RefSeq" id="WP_377054151.1">
    <property type="nucleotide sequence ID" value="NZ_JBHLVZ010000076.1"/>
</dbReference>
<proteinExistence type="predicted"/>
<dbReference type="InterPro" id="IPR036663">
    <property type="entry name" value="Fumarylacetoacetase_C_sf"/>
</dbReference>
<evidence type="ECO:0000313" key="4">
    <source>
        <dbReference type="Proteomes" id="UP001589789"/>
    </source>
</evidence>
<gene>
    <name evidence="3" type="ORF">ACFFIC_21415</name>
</gene>
<keyword evidence="4" id="KW-1185">Reference proteome</keyword>
<dbReference type="InterPro" id="IPR050772">
    <property type="entry name" value="Hydratase-Decarb/MhpD_sf"/>
</dbReference>
<feature type="domain" description="Fumarylacetoacetase-like C-terminal" evidence="2">
    <location>
        <begin position="95"/>
        <end position="249"/>
    </location>
</feature>
<reference evidence="3 4" key="1">
    <citation type="submission" date="2024-09" db="EMBL/GenBank/DDBJ databases">
        <authorList>
            <person name="Sun Q."/>
            <person name="Mori K."/>
        </authorList>
    </citation>
    <scope>NUCLEOTIDE SEQUENCE [LARGE SCALE GENOMIC DNA]</scope>
    <source>
        <strain evidence="3 4">CCM 7468</strain>
    </source>
</reference>
<keyword evidence="1" id="KW-0456">Lyase</keyword>
<dbReference type="SUPFAM" id="SSF56529">
    <property type="entry name" value="FAH"/>
    <property type="match status" value="1"/>
</dbReference>